<keyword evidence="1" id="KW-0378">Hydrolase</keyword>
<dbReference type="InterPro" id="IPR015797">
    <property type="entry name" value="NUDIX_hydrolase-like_dom_sf"/>
</dbReference>
<dbReference type="InterPro" id="IPR036412">
    <property type="entry name" value="HAD-like_sf"/>
</dbReference>
<dbReference type="PROSITE" id="PS51462">
    <property type="entry name" value="NUDIX"/>
    <property type="match status" value="1"/>
</dbReference>
<dbReference type="AlphaFoldDB" id="A0A4R8UZY5"/>
<dbReference type="EMBL" id="FNIB01000029">
    <property type="protein sequence ID" value="SDO62582.1"/>
    <property type="molecule type" value="Genomic_DNA"/>
</dbReference>
<dbReference type="GO" id="GO:0016791">
    <property type="term" value="F:phosphatase activity"/>
    <property type="evidence" value="ECO:0007669"/>
    <property type="project" value="TreeGrafter"/>
</dbReference>
<sequence length="405" mass="43544">MRRIDKAAAVILRGGLLLVVRKRGSTTFISPGGKPEPGERMDQALARELTEETGLHLRSWQRFGTYSDRAAFEPSSTVRIEVFLAEADGTATPGQEIEEVAWIDGGFREAGIELGSIFDHFVVPALLAQGLLRPGSMPSLGRPAERTIIVDLDGTIAFDGGHPGPKVSAALDHLGERSDIHLVVATSRAPRGARKIMGALADRVDEWWFCNGAFRTGHGRETETTALPCEPLRAMIACLRAEAVPFYLEYGDRFVVSGGGFSWMAYPDRAEYSPDADPDLATVIKLVVDSQDSALWICRLRDSAGDDVEICLHAGGVIDITAAGVTKAKPLDLRMNANGSVVVAFGNDLNDQELLARADVAFVVGIGLPGLERARHVRRVSADDAAVATALWHVVSIPASDELEA</sequence>
<dbReference type="InterPro" id="IPR020084">
    <property type="entry name" value="NUDIX_hydrolase_CS"/>
</dbReference>
<dbReference type="InterPro" id="IPR000086">
    <property type="entry name" value="NUDIX_hydrolase_dom"/>
</dbReference>
<keyword evidence="6" id="KW-1185">Reference proteome</keyword>
<dbReference type="Gene3D" id="3.90.79.10">
    <property type="entry name" value="Nucleoside Triphosphate Pyrophosphohydrolase"/>
    <property type="match status" value="1"/>
</dbReference>
<proteinExistence type="predicted"/>
<feature type="domain" description="Nudix hydrolase" evidence="2">
    <location>
        <begin position="2"/>
        <end position="128"/>
    </location>
</feature>
<dbReference type="Pfam" id="PF08282">
    <property type="entry name" value="Hydrolase_3"/>
    <property type="match status" value="1"/>
</dbReference>
<dbReference type="GO" id="GO:0005829">
    <property type="term" value="C:cytosol"/>
    <property type="evidence" value="ECO:0007669"/>
    <property type="project" value="TreeGrafter"/>
</dbReference>
<dbReference type="SUPFAM" id="SSF56784">
    <property type="entry name" value="HAD-like"/>
    <property type="match status" value="1"/>
</dbReference>
<dbReference type="SUPFAM" id="SSF55811">
    <property type="entry name" value="Nudix"/>
    <property type="match status" value="1"/>
</dbReference>
<evidence type="ECO:0000313" key="5">
    <source>
        <dbReference type="Proteomes" id="UP000199639"/>
    </source>
</evidence>
<dbReference type="InterPro" id="IPR023214">
    <property type="entry name" value="HAD_sf"/>
</dbReference>
<evidence type="ECO:0000313" key="3">
    <source>
        <dbReference type="EMBL" id="SDO62582.1"/>
    </source>
</evidence>
<dbReference type="CDD" id="cd04690">
    <property type="entry name" value="NUDIX_Hydrolase"/>
    <property type="match status" value="1"/>
</dbReference>
<dbReference type="Gene3D" id="3.30.1240.10">
    <property type="match status" value="1"/>
</dbReference>
<dbReference type="STRING" id="1424659.SAMN05216368_1294"/>
<evidence type="ECO:0000256" key="1">
    <source>
        <dbReference type="ARBA" id="ARBA00022801"/>
    </source>
</evidence>
<dbReference type="Pfam" id="PF00293">
    <property type="entry name" value="NUDIX"/>
    <property type="match status" value="1"/>
</dbReference>
<protein>
    <submittedName>
        <fullName evidence="4">NUDIX domain-containing protein</fullName>
    </submittedName>
</protein>
<evidence type="ECO:0000313" key="4">
    <source>
        <dbReference type="EMBL" id="TFB75100.1"/>
    </source>
</evidence>
<dbReference type="Gene3D" id="3.40.50.1000">
    <property type="entry name" value="HAD superfamily/HAD-like"/>
    <property type="match status" value="1"/>
</dbReference>
<reference evidence="4 6" key="2">
    <citation type="submission" date="2019-03" db="EMBL/GenBank/DDBJ databases">
        <title>Genomics of glacier-inhabiting Cryobacterium strains.</title>
        <authorList>
            <person name="Liu Q."/>
            <person name="Xin Y.-H."/>
        </authorList>
    </citation>
    <scope>NUCLEOTIDE SEQUENCE [LARGE SCALE GENOMIC DNA]</scope>
    <source>
        <strain evidence="4 6">Hh8</strain>
    </source>
</reference>
<dbReference type="PANTHER" id="PTHR10000:SF8">
    <property type="entry name" value="HAD SUPERFAMILY HYDROLASE-LIKE, TYPE 3"/>
    <property type="match status" value="1"/>
</dbReference>
<organism evidence="3 5">
    <name type="scientific">Cryobacterium flavum</name>
    <dbReference type="NCBI Taxonomy" id="1424659"/>
    <lineage>
        <taxon>Bacteria</taxon>
        <taxon>Bacillati</taxon>
        <taxon>Actinomycetota</taxon>
        <taxon>Actinomycetes</taxon>
        <taxon>Micrococcales</taxon>
        <taxon>Microbacteriaceae</taxon>
        <taxon>Cryobacterium</taxon>
    </lineage>
</organism>
<dbReference type="EMBL" id="SOFD01000032">
    <property type="protein sequence ID" value="TFB75100.1"/>
    <property type="molecule type" value="Genomic_DNA"/>
</dbReference>
<dbReference type="PROSITE" id="PS00893">
    <property type="entry name" value="NUDIX_BOX"/>
    <property type="match status" value="1"/>
</dbReference>
<dbReference type="RefSeq" id="WP_092342643.1">
    <property type="nucleotide sequence ID" value="NZ_FNIB01000029.1"/>
</dbReference>
<dbReference type="GO" id="GO:0000287">
    <property type="term" value="F:magnesium ion binding"/>
    <property type="evidence" value="ECO:0007669"/>
    <property type="project" value="TreeGrafter"/>
</dbReference>
<dbReference type="Proteomes" id="UP000199639">
    <property type="component" value="Unassembled WGS sequence"/>
</dbReference>
<gene>
    <name evidence="4" type="ORF">E3O21_13320</name>
    <name evidence="3" type="ORF">SAMN05216368_1294</name>
</gene>
<reference evidence="3 5" key="1">
    <citation type="submission" date="2016-10" db="EMBL/GenBank/DDBJ databases">
        <authorList>
            <person name="Varghese N."/>
            <person name="Submissions S."/>
        </authorList>
    </citation>
    <scope>NUCLEOTIDE SEQUENCE [LARGE SCALE GENOMIC DNA]</scope>
    <source>
        <strain evidence="3 5">CGMCC 1.11215</strain>
    </source>
</reference>
<evidence type="ECO:0000313" key="6">
    <source>
        <dbReference type="Proteomes" id="UP000298252"/>
    </source>
</evidence>
<name>A0A4R8UZY5_9MICO</name>
<dbReference type="PANTHER" id="PTHR10000">
    <property type="entry name" value="PHOSPHOSERINE PHOSPHATASE"/>
    <property type="match status" value="1"/>
</dbReference>
<accession>A0A4R8UZY5</accession>
<dbReference type="Proteomes" id="UP000298252">
    <property type="component" value="Unassembled WGS sequence"/>
</dbReference>
<evidence type="ECO:0000259" key="2">
    <source>
        <dbReference type="PROSITE" id="PS51462"/>
    </source>
</evidence>